<keyword evidence="1" id="KW-1133">Transmembrane helix</keyword>
<dbReference type="Proteomes" id="UP001151760">
    <property type="component" value="Unassembled WGS sequence"/>
</dbReference>
<accession>A0ABQ5G3E7</accession>
<name>A0ABQ5G3E7_9ASTR</name>
<reference evidence="2" key="1">
    <citation type="journal article" date="2022" name="Int. J. Mol. Sci.">
        <title>Draft Genome of Tanacetum Coccineum: Genomic Comparison of Closely Related Tanacetum-Family Plants.</title>
        <authorList>
            <person name="Yamashiro T."/>
            <person name="Shiraishi A."/>
            <person name="Nakayama K."/>
            <person name="Satake H."/>
        </authorList>
    </citation>
    <scope>NUCLEOTIDE SEQUENCE</scope>
</reference>
<evidence type="ECO:0000313" key="2">
    <source>
        <dbReference type="EMBL" id="GJT69574.1"/>
    </source>
</evidence>
<keyword evidence="1" id="KW-0472">Membrane</keyword>
<dbReference type="EMBL" id="BQNB010018000">
    <property type="protein sequence ID" value="GJT69574.1"/>
    <property type="molecule type" value="Genomic_DNA"/>
</dbReference>
<protein>
    <submittedName>
        <fullName evidence="2">Uncharacterized protein</fullName>
    </submittedName>
</protein>
<sequence>MLLRTFFYVAIQLLFTLVLCMLFTLYGLIRWLSPLPLETEVKGSILTPCKAGDPFLPLVEPEATSLPLVWVWPSTSQPSPYTMEEGIGNHNMWKTVLGVTFPYLTFYIYDSLDQAVRDLKSCNLIAIEM</sequence>
<proteinExistence type="predicted"/>
<evidence type="ECO:0000256" key="1">
    <source>
        <dbReference type="SAM" id="Phobius"/>
    </source>
</evidence>
<organism evidence="2 3">
    <name type="scientific">Tanacetum coccineum</name>
    <dbReference type="NCBI Taxonomy" id="301880"/>
    <lineage>
        <taxon>Eukaryota</taxon>
        <taxon>Viridiplantae</taxon>
        <taxon>Streptophyta</taxon>
        <taxon>Embryophyta</taxon>
        <taxon>Tracheophyta</taxon>
        <taxon>Spermatophyta</taxon>
        <taxon>Magnoliopsida</taxon>
        <taxon>eudicotyledons</taxon>
        <taxon>Gunneridae</taxon>
        <taxon>Pentapetalae</taxon>
        <taxon>asterids</taxon>
        <taxon>campanulids</taxon>
        <taxon>Asterales</taxon>
        <taxon>Asteraceae</taxon>
        <taxon>Asteroideae</taxon>
        <taxon>Anthemideae</taxon>
        <taxon>Anthemidinae</taxon>
        <taxon>Tanacetum</taxon>
    </lineage>
</organism>
<comment type="caution">
    <text evidence="2">The sequence shown here is derived from an EMBL/GenBank/DDBJ whole genome shotgun (WGS) entry which is preliminary data.</text>
</comment>
<keyword evidence="3" id="KW-1185">Reference proteome</keyword>
<reference evidence="2" key="2">
    <citation type="submission" date="2022-01" db="EMBL/GenBank/DDBJ databases">
        <authorList>
            <person name="Yamashiro T."/>
            <person name="Shiraishi A."/>
            <person name="Satake H."/>
            <person name="Nakayama K."/>
        </authorList>
    </citation>
    <scope>NUCLEOTIDE SEQUENCE</scope>
</reference>
<keyword evidence="1" id="KW-0812">Transmembrane</keyword>
<feature type="transmembrane region" description="Helical" evidence="1">
    <location>
        <begin position="6"/>
        <end position="29"/>
    </location>
</feature>
<gene>
    <name evidence="2" type="ORF">Tco_1028860</name>
</gene>
<evidence type="ECO:0000313" key="3">
    <source>
        <dbReference type="Proteomes" id="UP001151760"/>
    </source>
</evidence>